<evidence type="ECO:0000313" key="3">
    <source>
        <dbReference type="Proteomes" id="UP000481030"/>
    </source>
</evidence>
<gene>
    <name evidence="2" type="ORF">F7731_25195</name>
</gene>
<keyword evidence="1" id="KW-0175">Coiled coil</keyword>
<reference evidence="2 3" key="1">
    <citation type="journal article" date="2016" name="Antonie Van Leeuwenhoek">
        <title>Bacillus depressus sp. nov., isolated from soil of a sunflower field.</title>
        <authorList>
            <person name="Wei X."/>
            <person name="Xin D."/>
            <person name="Xin Y."/>
            <person name="Zhang H."/>
            <person name="Wang T."/>
            <person name="Zhang J."/>
        </authorList>
    </citation>
    <scope>NUCLEOTIDE SEQUENCE [LARGE SCALE GENOMIC DNA]</scope>
    <source>
        <strain evidence="2 3">BZ1</strain>
    </source>
</reference>
<feature type="coiled-coil region" evidence="1">
    <location>
        <begin position="21"/>
        <end position="71"/>
    </location>
</feature>
<keyword evidence="3" id="KW-1185">Reference proteome</keyword>
<organism evidence="2 3">
    <name type="scientific">Cytobacillus depressus</name>
    <dbReference type="NCBI Taxonomy" id="1602942"/>
    <lineage>
        <taxon>Bacteria</taxon>
        <taxon>Bacillati</taxon>
        <taxon>Bacillota</taxon>
        <taxon>Bacilli</taxon>
        <taxon>Bacillales</taxon>
        <taxon>Bacillaceae</taxon>
        <taxon>Cytobacillus</taxon>
    </lineage>
</organism>
<dbReference type="Pfam" id="PF14182">
    <property type="entry name" value="YgaB"/>
    <property type="match status" value="1"/>
</dbReference>
<dbReference type="InterPro" id="IPR025572">
    <property type="entry name" value="YgaB"/>
</dbReference>
<name>A0A6L3UWR0_9BACI</name>
<accession>A0A6L3UWR0</accession>
<comment type="caution">
    <text evidence="2">The sequence shown here is derived from an EMBL/GenBank/DDBJ whole genome shotgun (WGS) entry which is preliminary data.</text>
</comment>
<protein>
    <recommendedName>
        <fullName evidence="4">YgaB-like protein</fullName>
    </recommendedName>
</protein>
<evidence type="ECO:0008006" key="4">
    <source>
        <dbReference type="Google" id="ProtNLM"/>
    </source>
</evidence>
<dbReference type="AlphaFoldDB" id="A0A6L3UWR0"/>
<dbReference type="EMBL" id="WBOS01000028">
    <property type="protein sequence ID" value="KAB2328552.1"/>
    <property type="molecule type" value="Genomic_DNA"/>
</dbReference>
<dbReference type="Proteomes" id="UP000481030">
    <property type="component" value="Unassembled WGS sequence"/>
</dbReference>
<evidence type="ECO:0000313" key="2">
    <source>
        <dbReference type="EMBL" id="KAB2328552.1"/>
    </source>
</evidence>
<dbReference type="OrthoDB" id="2942102at2"/>
<dbReference type="RefSeq" id="WP_151537548.1">
    <property type="nucleotide sequence ID" value="NZ_WBOS01000028.1"/>
</dbReference>
<proteinExistence type="predicted"/>
<sequence>MKTFNHLVSEQMRTMEKLLFLQSELERCEEIEEELNCLVQETELESIQFEIASLRSELKEIHQLFESQTEEVIRSYQNMKVTV</sequence>
<evidence type="ECO:0000256" key="1">
    <source>
        <dbReference type="SAM" id="Coils"/>
    </source>
</evidence>